<dbReference type="Pfam" id="PF16062">
    <property type="entry name" value="MavL-like"/>
    <property type="match status" value="1"/>
</dbReference>
<name>A0AAV8WZP1_9CUCU</name>
<protein>
    <submittedName>
        <fullName evidence="1">Uncharacterized protein</fullName>
    </submittedName>
</protein>
<comment type="caution">
    <text evidence="1">The sequence shown here is derived from an EMBL/GenBank/DDBJ whole genome shotgun (WGS) entry which is preliminary data.</text>
</comment>
<dbReference type="AlphaFoldDB" id="A0AAV8WZP1"/>
<organism evidence="1 2">
    <name type="scientific">Rhamnusium bicolor</name>
    <dbReference type="NCBI Taxonomy" id="1586634"/>
    <lineage>
        <taxon>Eukaryota</taxon>
        <taxon>Metazoa</taxon>
        <taxon>Ecdysozoa</taxon>
        <taxon>Arthropoda</taxon>
        <taxon>Hexapoda</taxon>
        <taxon>Insecta</taxon>
        <taxon>Pterygota</taxon>
        <taxon>Neoptera</taxon>
        <taxon>Endopterygota</taxon>
        <taxon>Coleoptera</taxon>
        <taxon>Polyphaga</taxon>
        <taxon>Cucujiformia</taxon>
        <taxon>Chrysomeloidea</taxon>
        <taxon>Cerambycidae</taxon>
        <taxon>Lepturinae</taxon>
        <taxon>Rhagiini</taxon>
        <taxon>Rhamnusium</taxon>
    </lineage>
</organism>
<dbReference type="Proteomes" id="UP001162156">
    <property type="component" value="Unassembled WGS sequence"/>
</dbReference>
<gene>
    <name evidence="1" type="ORF">NQ314_015045</name>
</gene>
<accession>A0AAV8WZP1</accession>
<keyword evidence="2" id="KW-1185">Reference proteome</keyword>
<dbReference type="InterPro" id="IPR032063">
    <property type="entry name" value="MavL-like"/>
</dbReference>
<reference evidence="1" key="1">
    <citation type="journal article" date="2023" name="Insect Mol. Biol.">
        <title>Genome sequencing provides insights into the evolution of gene families encoding plant cell wall-degrading enzymes in longhorned beetles.</title>
        <authorList>
            <person name="Shin N.R."/>
            <person name="Okamura Y."/>
            <person name="Kirsch R."/>
            <person name="Pauchet Y."/>
        </authorList>
    </citation>
    <scope>NUCLEOTIDE SEQUENCE</scope>
    <source>
        <strain evidence="1">RBIC_L_NR</strain>
    </source>
</reference>
<evidence type="ECO:0000313" key="1">
    <source>
        <dbReference type="EMBL" id="KAJ8931999.1"/>
    </source>
</evidence>
<sequence length="485" mass="55418">MWDPWPSKPPEWTLDSYNVLMESEYVQKMPKITLQQIIENSKKFPIEFPIETIKCETLLTSTPEDVLEKNINSVYPVVHEKVLNLYAQFLSYKRKFGTSIEKQLYKDMNLEMLVDRLLTKRALVFVGYHDKCMLMDGFGRVGNWEKIGKPEEKQPFVLNNCLSYDEIKLSALLSVSSYTEFINIGDRNNCGKIESNKNKIEQRGIIIGVIGARFEKAKVMEYQDIMVTKEQNIQENGYGTCLVPTVKGLFLNFYGELSLTFEEIKDQLENTIKFTQIRKDQYFNNMVYERRLSLSIDTLLIEANERAKTAGVMAFVHVVGFGLGVWKIAQHQEKIFMDTFARRIEFLSSTLMHIADICFSYIKETSCGKCKSGDTFPIEGHHNNGIRIHIFNRDPHEKLTNSCEGNLLIVSYAWDGNALPGNEFWLGQLAASGDPAAASSTQIAEIHNPHINPVVCAVNLRVATLTGLCTLAEYQDRVKREQNKV</sequence>
<dbReference type="EMBL" id="JANEYF010004174">
    <property type="protein sequence ID" value="KAJ8931999.1"/>
    <property type="molecule type" value="Genomic_DNA"/>
</dbReference>
<proteinExistence type="predicted"/>
<evidence type="ECO:0000313" key="2">
    <source>
        <dbReference type="Proteomes" id="UP001162156"/>
    </source>
</evidence>